<reference evidence="1" key="1">
    <citation type="submission" date="2013-08" db="EMBL/GenBank/DDBJ databases">
        <authorList>
            <person name="Mendez C."/>
            <person name="Richter M."/>
            <person name="Ferrer M."/>
            <person name="Sanchez J."/>
        </authorList>
    </citation>
    <scope>NUCLEOTIDE SEQUENCE</scope>
</reference>
<protein>
    <submittedName>
        <fullName evidence="1">RloB</fullName>
    </submittedName>
</protein>
<comment type="caution">
    <text evidence="1">The sequence shown here is derived from an EMBL/GenBank/DDBJ whole genome shotgun (WGS) entry which is preliminary data.</text>
</comment>
<evidence type="ECO:0000313" key="1">
    <source>
        <dbReference type="EMBL" id="EQD71748.1"/>
    </source>
</evidence>
<reference evidence="1" key="2">
    <citation type="journal article" date="2014" name="ISME J.">
        <title>Microbial stratification in low pH oxic and suboxic macroscopic growths along an acid mine drainage.</title>
        <authorList>
            <person name="Mendez-Garcia C."/>
            <person name="Mesa V."/>
            <person name="Sprenger R.R."/>
            <person name="Richter M."/>
            <person name="Diez M.S."/>
            <person name="Solano J."/>
            <person name="Bargiela R."/>
            <person name="Golyshina O.V."/>
            <person name="Manteca A."/>
            <person name="Ramos J.L."/>
            <person name="Gallego J.R."/>
            <person name="Llorente I."/>
            <person name="Martins Dos Santos V.A."/>
            <person name="Jensen O.N."/>
            <person name="Pelaez A.I."/>
            <person name="Sanchez J."/>
            <person name="Ferrer M."/>
        </authorList>
    </citation>
    <scope>NUCLEOTIDE SEQUENCE</scope>
</reference>
<gene>
    <name evidence="1" type="ORF">B1A_05642</name>
</gene>
<dbReference type="Pfam" id="PF13707">
    <property type="entry name" value="RloB"/>
    <property type="match status" value="1"/>
</dbReference>
<proteinExistence type="predicted"/>
<dbReference type="EMBL" id="AUZX01004117">
    <property type="protein sequence ID" value="EQD71748.1"/>
    <property type="molecule type" value="Genomic_DNA"/>
</dbReference>
<name>T1BT78_9ZZZZ</name>
<accession>T1BT78</accession>
<organism evidence="1">
    <name type="scientific">mine drainage metagenome</name>
    <dbReference type="NCBI Taxonomy" id="410659"/>
    <lineage>
        <taxon>unclassified sequences</taxon>
        <taxon>metagenomes</taxon>
        <taxon>ecological metagenomes</taxon>
    </lineage>
</organism>
<dbReference type="AlphaFoldDB" id="T1BT78"/>
<sequence>MVCEGETERSYFKTIRHHYRLSNAEIVIAETNQDSAPINVVTCAKQKHDRVRGYDHIYCVFDRNGHESFERAREMIRSLARARKNALSIQEIVSIPCFEVWILLHFERTDASFGSCHEVIQRVRSHLPRYEKTDKEISKHLIDHLDTALANAHWLAERGESNRYNPYTTVQTLLLHLQSVSSQ</sequence>
<dbReference type="InterPro" id="IPR025591">
    <property type="entry name" value="RloB"/>
</dbReference>